<dbReference type="EMBL" id="JAUSVK010000001">
    <property type="protein sequence ID" value="MDQ0395122.1"/>
    <property type="molecule type" value="Genomic_DNA"/>
</dbReference>
<dbReference type="Pfam" id="PF00571">
    <property type="entry name" value="CBS"/>
    <property type="match status" value="2"/>
</dbReference>
<gene>
    <name evidence="4" type="ORF">J3R73_004914</name>
</gene>
<evidence type="ECO:0000259" key="3">
    <source>
        <dbReference type="PROSITE" id="PS51371"/>
    </source>
</evidence>
<dbReference type="InterPro" id="IPR000644">
    <property type="entry name" value="CBS_dom"/>
</dbReference>
<keyword evidence="5" id="KW-1185">Reference proteome</keyword>
<protein>
    <submittedName>
        <fullName evidence="4">CBS domain-containing protein</fullName>
    </submittedName>
</protein>
<sequence>MSVTLILNGKGRDIISLSPEHTIAEAARMLAERRIGAVLVTGGDGAIAGILSERDVVRALATSGAGGLEHPISHHMTAKVETARESDTIPAIMEKMTTGKFRHMPVVESGRIVGIVSIGDVVKYRLAEMEAETQAMREYITA</sequence>
<name>A0ABU0FKI9_9HYPH</name>
<comment type="caution">
    <text evidence="4">The sequence shown here is derived from an EMBL/GenBank/DDBJ whole genome shotgun (WGS) entry which is preliminary data.</text>
</comment>
<proteinExistence type="predicted"/>
<keyword evidence="1 2" id="KW-0129">CBS domain</keyword>
<dbReference type="Proteomes" id="UP001237448">
    <property type="component" value="Unassembled WGS sequence"/>
</dbReference>
<accession>A0ABU0FKI9</accession>
<reference evidence="4 5" key="1">
    <citation type="submission" date="2023-07" db="EMBL/GenBank/DDBJ databases">
        <title>Genomic Encyclopedia of Type Strains, Phase IV (KMG-IV): sequencing the most valuable type-strain genomes for metagenomic binning, comparative biology and taxonomic classification.</title>
        <authorList>
            <person name="Goeker M."/>
        </authorList>
    </citation>
    <scope>NUCLEOTIDE SEQUENCE [LARGE SCALE GENOMIC DNA]</scope>
    <source>
        <strain evidence="4 5">DSM 5896</strain>
    </source>
</reference>
<evidence type="ECO:0000313" key="4">
    <source>
        <dbReference type="EMBL" id="MDQ0395122.1"/>
    </source>
</evidence>
<dbReference type="PROSITE" id="PS51371">
    <property type="entry name" value="CBS"/>
    <property type="match status" value="2"/>
</dbReference>
<dbReference type="SUPFAM" id="SSF54631">
    <property type="entry name" value="CBS-domain pair"/>
    <property type="match status" value="1"/>
</dbReference>
<evidence type="ECO:0000256" key="2">
    <source>
        <dbReference type="PROSITE-ProRule" id="PRU00703"/>
    </source>
</evidence>
<dbReference type="CDD" id="cd04623">
    <property type="entry name" value="CBS_pair_bac_euk"/>
    <property type="match status" value="1"/>
</dbReference>
<dbReference type="PANTHER" id="PTHR43080:SF2">
    <property type="entry name" value="CBS DOMAIN-CONTAINING PROTEIN"/>
    <property type="match status" value="1"/>
</dbReference>
<dbReference type="Gene3D" id="3.10.580.10">
    <property type="entry name" value="CBS-domain"/>
    <property type="match status" value="1"/>
</dbReference>
<dbReference type="InterPro" id="IPR044725">
    <property type="entry name" value="CBSX3_CBS_dom"/>
</dbReference>
<dbReference type="InterPro" id="IPR051257">
    <property type="entry name" value="Diverse_CBS-Domain"/>
</dbReference>
<feature type="domain" description="CBS" evidence="3">
    <location>
        <begin position="76"/>
        <end position="132"/>
    </location>
</feature>
<evidence type="ECO:0000313" key="5">
    <source>
        <dbReference type="Proteomes" id="UP001237448"/>
    </source>
</evidence>
<dbReference type="SMART" id="SM00116">
    <property type="entry name" value="CBS"/>
    <property type="match status" value="2"/>
</dbReference>
<dbReference type="InterPro" id="IPR046342">
    <property type="entry name" value="CBS_dom_sf"/>
</dbReference>
<evidence type="ECO:0000256" key="1">
    <source>
        <dbReference type="ARBA" id="ARBA00023122"/>
    </source>
</evidence>
<dbReference type="PANTHER" id="PTHR43080">
    <property type="entry name" value="CBS DOMAIN-CONTAINING PROTEIN CBSX3, MITOCHONDRIAL"/>
    <property type="match status" value="1"/>
</dbReference>
<organism evidence="4 5">
    <name type="scientific">Labrys monachus</name>
    <dbReference type="NCBI Taxonomy" id="217067"/>
    <lineage>
        <taxon>Bacteria</taxon>
        <taxon>Pseudomonadati</taxon>
        <taxon>Pseudomonadota</taxon>
        <taxon>Alphaproteobacteria</taxon>
        <taxon>Hyphomicrobiales</taxon>
        <taxon>Xanthobacteraceae</taxon>
        <taxon>Labrys</taxon>
    </lineage>
</organism>
<feature type="domain" description="CBS" evidence="3">
    <location>
        <begin position="10"/>
        <end position="72"/>
    </location>
</feature>
<dbReference type="RefSeq" id="WP_307433469.1">
    <property type="nucleotide sequence ID" value="NZ_JAUSVK010000001.1"/>
</dbReference>